<dbReference type="OrthoDB" id="8486952at2"/>
<keyword evidence="3" id="KW-1185">Reference proteome</keyword>
<reference evidence="2 3" key="1">
    <citation type="submission" date="2019-08" db="EMBL/GenBank/DDBJ databases">
        <title>Hyperibacter terrae gen. nov., sp. nov. and Hyperibacter viscosus sp. nov., two new members in the family Rhodospirillaceae isolated from the rhizosphere of Hypericum perforatum.</title>
        <authorList>
            <person name="Noviana Z."/>
        </authorList>
    </citation>
    <scope>NUCLEOTIDE SEQUENCE [LARGE SCALE GENOMIC DNA]</scope>
    <source>
        <strain evidence="2 3">R5959</strain>
    </source>
</reference>
<feature type="signal peptide" evidence="1">
    <location>
        <begin position="1"/>
        <end position="26"/>
    </location>
</feature>
<dbReference type="AlphaFoldDB" id="A0A5J6MZD7"/>
<dbReference type="Proteomes" id="UP000325797">
    <property type="component" value="Chromosome"/>
</dbReference>
<evidence type="ECO:0000313" key="3">
    <source>
        <dbReference type="Proteomes" id="UP000325797"/>
    </source>
</evidence>
<dbReference type="EMBL" id="CP042582">
    <property type="protein sequence ID" value="QEX21995.1"/>
    <property type="molecule type" value="Genomic_DNA"/>
</dbReference>
<name>A0A5J6MZD7_9PROT</name>
<evidence type="ECO:0000313" key="2">
    <source>
        <dbReference type="EMBL" id="QEX21995.1"/>
    </source>
</evidence>
<proteinExistence type="predicted"/>
<accession>A0A5J6MZD7</accession>
<dbReference type="KEGG" id="hadh:FRZ61_19240"/>
<feature type="chain" id="PRO_5023815412" evidence="1">
    <location>
        <begin position="27"/>
        <end position="317"/>
    </location>
</feature>
<sequence>MKKALLATAGSALALVLLSYSMPASADVDVHVTVNKTKDITVSEFITISKTVLIDVTTNVTYHSAAEADAIVNQTNNDNTVTHTVIQLKNAPDSDEPPPEQQLNNFGLRKVASITNSINTNTGIVNVNQDVGNMSNQGNQVALAVSTPANTGNQNARPVLTNSQSESDQSNYDNHVVEIEHPNPETDFFTSPYNESASIDGSINGNIGVVNVNQNAGNMNNQANSEALAVALDLAGVALSEAALGQVNTDNAGSDETGSGSAGVFEAGVNKLASATGSLNGNTGIGGVNQSAGNMANQANTFSLSFIDAGGGVGLVP</sequence>
<evidence type="ECO:0000256" key="1">
    <source>
        <dbReference type="SAM" id="SignalP"/>
    </source>
</evidence>
<keyword evidence="1" id="KW-0732">Signal</keyword>
<organism evidence="2 3">
    <name type="scientific">Hypericibacter adhaerens</name>
    <dbReference type="NCBI Taxonomy" id="2602016"/>
    <lineage>
        <taxon>Bacteria</taxon>
        <taxon>Pseudomonadati</taxon>
        <taxon>Pseudomonadota</taxon>
        <taxon>Alphaproteobacteria</taxon>
        <taxon>Rhodospirillales</taxon>
        <taxon>Dongiaceae</taxon>
        <taxon>Hypericibacter</taxon>
    </lineage>
</organism>
<protein>
    <submittedName>
        <fullName evidence="2">Uncharacterized protein</fullName>
    </submittedName>
</protein>
<dbReference type="RefSeq" id="WP_151116970.1">
    <property type="nucleotide sequence ID" value="NZ_CP042582.1"/>
</dbReference>
<gene>
    <name evidence="2" type="ORF">FRZ61_19240</name>
</gene>